<reference evidence="3" key="1">
    <citation type="journal article" date="2017" name="bioRxiv">
        <title>Comparative analysis of the genomes of Stylophora pistillata and Acropora digitifera provides evidence for extensive differences between species of corals.</title>
        <authorList>
            <person name="Voolstra C.R."/>
            <person name="Li Y."/>
            <person name="Liew Y.J."/>
            <person name="Baumgarten S."/>
            <person name="Zoccola D."/>
            <person name="Flot J.-F."/>
            <person name="Tambutte S."/>
            <person name="Allemand D."/>
            <person name="Aranda M."/>
        </authorList>
    </citation>
    <scope>NUCLEOTIDE SEQUENCE [LARGE SCALE GENOMIC DNA]</scope>
</reference>
<organism evidence="2 3">
    <name type="scientific">Stylophora pistillata</name>
    <name type="common">Smooth cauliflower coral</name>
    <dbReference type="NCBI Taxonomy" id="50429"/>
    <lineage>
        <taxon>Eukaryota</taxon>
        <taxon>Metazoa</taxon>
        <taxon>Cnidaria</taxon>
        <taxon>Anthozoa</taxon>
        <taxon>Hexacorallia</taxon>
        <taxon>Scleractinia</taxon>
        <taxon>Astrocoeniina</taxon>
        <taxon>Pocilloporidae</taxon>
        <taxon>Stylophora</taxon>
    </lineage>
</organism>
<evidence type="ECO:0000256" key="1">
    <source>
        <dbReference type="SAM" id="MobiDB-lite"/>
    </source>
</evidence>
<feature type="compositionally biased region" description="Polar residues" evidence="1">
    <location>
        <begin position="950"/>
        <end position="970"/>
    </location>
</feature>
<dbReference type="EMBL" id="LSMT01000155">
    <property type="protein sequence ID" value="PFX25266.1"/>
    <property type="molecule type" value="Genomic_DNA"/>
</dbReference>
<feature type="region of interest" description="Disordered" evidence="1">
    <location>
        <begin position="678"/>
        <end position="706"/>
    </location>
</feature>
<dbReference type="OrthoDB" id="5972953at2759"/>
<evidence type="ECO:0000313" key="3">
    <source>
        <dbReference type="Proteomes" id="UP000225706"/>
    </source>
</evidence>
<feature type="region of interest" description="Disordered" evidence="1">
    <location>
        <begin position="892"/>
        <end position="911"/>
    </location>
</feature>
<sequence>MMTSYGIDSPQTDSDGSRFYRTKTLCGLLEQYLSETSLSSFTEISSCRQNMEAKELVSILNEEVEEHKTSLAPPPLLHRPTKRSLEHSQMNVTSPDSKHPRLESCSAYFDHQTGRVLKEPFDVREQMFERTRSLENSLKPSLPPPPLLKQTLVNTNGQKSQITPHIPQHREIFHHTTAKWSTILDSDQCENKIALLQNATISNRVLDHRLQIKETDDRRYSSSAGNAGKHKASTAQPVPRQITTDDHSSCGGYAFDHMAMPKIVAVHSVSKSTRDEDEWKRNKAFISKVKAAQDRSFHCQTPVEVHGQTREKLQEIPPVKTRLVTSQDQQSSLHDHHWQKGTSHSSSAGLKDRSTDVSFERFALYHLLSKFQGNVEQVKRALKENLLKEWLEYSQGNTDPNKQMLSGVNLSELRKLYDAWCTLKKSQRENETQSGCLANILNSQNFEQHRVKISSELSVRKNHEVCKSNSRLSPSTQLSNAICPGYLSPRNISKSVQAGHRTSLNPSPVPLNPQRIRNNVTGENTRSMPMQHSPMLIQEKISSLSQSSILNPTIGSKSTFSPVGASFRGHDKTAECIKLEQVQPKTNQVFSYDDKELAFDGPNKDVADSIVDHISRVSRTSQRTDVEKEIKSGSNLSIRASVLWHFPERTSRPAQKESFSFVNSPTTTAFCNSFVSSSSRAESDQSGPPAAEKAIHSDSRSTEISSGHETKASYLWRFKGGRLISDNMPSLYTGKTITEVEFAGPTVDARMRNEVKEPEVVVKRERTPEKQSCHRDSSWKSIPQASPLVSSAVEQEHKKVCGAAASGRRCYCVVGPKCRPQMEKTSTDPLQSMQNMINRAAESSPRCLAPQIYPQRPDIAVKSEKNIVATNSAQVYQQPSTIVRISANAHDHQQSRASVSVPNNGQPGRQSTANFHFAISSQEKQQSYNTVNVTSTANRNLQPTVSLHVSPAAKSSSLNVSSNEQVNRPSSAGLRGLGNAKEKSSFNVHLSCGEQKNQRPNSTNTHAQYNEPIKHQLIANQQEFPRDEEVNSLLIPRSQIKQQTQNDAGMNTLRPVREANQQVSRQSNPIRNPENTIQTAQLTDGSHIEQENQQSNIQHTVSKTPAKTMVRIAPKLETGAAREKEKPKKAEKVNDKQCSFLTSHPPKKQYTSLQQLANKVIETRQRFEMESIPWKKKILKSLEAVLMKRLRKIERETGEQANLDSEKISETEKNKIGHQKEK</sequence>
<name>A0A2B4S7B0_STYPI</name>
<keyword evidence="3" id="KW-1185">Reference proteome</keyword>
<dbReference type="AlphaFoldDB" id="A0A2B4S7B0"/>
<proteinExistence type="predicted"/>
<feature type="region of interest" description="Disordered" evidence="1">
    <location>
        <begin position="950"/>
        <end position="978"/>
    </location>
</feature>
<comment type="caution">
    <text evidence="2">The sequence shown here is derived from an EMBL/GenBank/DDBJ whole genome shotgun (WGS) entry which is preliminary data.</text>
</comment>
<feature type="region of interest" description="Disordered" evidence="1">
    <location>
        <begin position="216"/>
        <end position="243"/>
    </location>
</feature>
<dbReference type="Proteomes" id="UP000225706">
    <property type="component" value="Unassembled WGS sequence"/>
</dbReference>
<feature type="region of interest" description="Disordered" evidence="1">
    <location>
        <begin position="324"/>
        <end position="351"/>
    </location>
</feature>
<evidence type="ECO:0000313" key="2">
    <source>
        <dbReference type="EMBL" id="PFX25266.1"/>
    </source>
</evidence>
<gene>
    <name evidence="2" type="ORF">AWC38_SpisGene10098</name>
</gene>
<feature type="region of interest" description="Disordered" evidence="1">
    <location>
        <begin position="66"/>
        <end position="100"/>
    </location>
</feature>
<feature type="compositionally biased region" description="Polar residues" evidence="1">
    <location>
        <begin position="994"/>
        <end position="1008"/>
    </location>
</feature>
<feature type="region of interest" description="Disordered" evidence="1">
    <location>
        <begin position="991"/>
        <end position="1011"/>
    </location>
</feature>
<protein>
    <submittedName>
        <fullName evidence="2">Uncharacterized protein</fullName>
    </submittedName>
</protein>
<feature type="compositionally biased region" description="Polar residues" evidence="1">
    <location>
        <begin position="895"/>
        <end position="911"/>
    </location>
</feature>
<feature type="compositionally biased region" description="Basic and acidic residues" evidence="1">
    <location>
        <begin position="693"/>
        <end position="706"/>
    </location>
</feature>
<accession>A0A2B4S7B0</accession>
<feature type="region of interest" description="Disordered" evidence="1">
    <location>
        <begin position="1194"/>
        <end position="1222"/>
    </location>
</feature>